<dbReference type="Pfam" id="PF25475">
    <property type="entry name" value="DUF7903"/>
    <property type="match status" value="1"/>
</dbReference>
<reference evidence="2 3" key="1">
    <citation type="submission" date="2022-03" db="EMBL/GenBank/DDBJ databases">
        <authorList>
            <person name="Macdonald S."/>
            <person name="Ahmed S."/>
            <person name="Newling K."/>
        </authorList>
    </citation>
    <scope>NUCLEOTIDE SEQUENCE [LARGE SCALE GENOMIC DNA]</scope>
</reference>
<feature type="domain" description="DUF7903" evidence="1">
    <location>
        <begin position="5"/>
        <end position="62"/>
    </location>
</feature>
<dbReference type="PANTHER" id="PTHR35481">
    <property type="entry name" value="DNA-DIRECTED RNA POLYMERASE SUBUNIT ALPHA"/>
    <property type="match status" value="1"/>
</dbReference>
<dbReference type="PANTHER" id="PTHR35481:SF2">
    <property type="entry name" value="(RAPE) HYPOTHETICAL PROTEIN"/>
    <property type="match status" value="1"/>
</dbReference>
<evidence type="ECO:0000259" key="1">
    <source>
        <dbReference type="Pfam" id="PF25475"/>
    </source>
</evidence>
<gene>
    <name evidence="2" type="ORF">ERUC_LOCUS41938</name>
</gene>
<evidence type="ECO:0000313" key="2">
    <source>
        <dbReference type="EMBL" id="CAH8389455.1"/>
    </source>
</evidence>
<dbReference type="Proteomes" id="UP001642260">
    <property type="component" value="Unassembled WGS sequence"/>
</dbReference>
<dbReference type="AlphaFoldDB" id="A0ABC8M1C0"/>
<keyword evidence="3" id="KW-1185">Reference proteome</keyword>
<proteinExistence type="predicted"/>
<name>A0ABC8M1C0_ERUVS</name>
<accession>A0ABC8M1C0</accession>
<comment type="caution">
    <text evidence="2">The sequence shown here is derived from an EMBL/GenBank/DDBJ whole genome shotgun (WGS) entry which is preliminary data.</text>
</comment>
<dbReference type="InterPro" id="IPR057225">
    <property type="entry name" value="DUF7903"/>
</dbReference>
<protein>
    <recommendedName>
        <fullName evidence="1">DUF7903 domain-containing protein</fullName>
    </recommendedName>
</protein>
<dbReference type="EMBL" id="CAKOAT010835154">
    <property type="protein sequence ID" value="CAH8389455.1"/>
    <property type="molecule type" value="Genomic_DNA"/>
</dbReference>
<sequence>MMMDTVFESCHVKATVYRNQTLRLRVRETDRFSERIGTGEVKREVILMLKDMNSKLQTLTDVLFWKCSEMFLEPCGISCIVKPFLHDKERYDVDGAVEFLTPF</sequence>
<organism evidence="2 3">
    <name type="scientific">Eruca vesicaria subsp. sativa</name>
    <name type="common">Garden rocket</name>
    <name type="synonym">Eruca sativa</name>
    <dbReference type="NCBI Taxonomy" id="29727"/>
    <lineage>
        <taxon>Eukaryota</taxon>
        <taxon>Viridiplantae</taxon>
        <taxon>Streptophyta</taxon>
        <taxon>Embryophyta</taxon>
        <taxon>Tracheophyta</taxon>
        <taxon>Spermatophyta</taxon>
        <taxon>Magnoliopsida</taxon>
        <taxon>eudicotyledons</taxon>
        <taxon>Gunneridae</taxon>
        <taxon>Pentapetalae</taxon>
        <taxon>rosids</taxon>
        <taxon>malvids</taxon>
        <taxon>Brassicales</taxon>
        <taxon>Brassicaceae</taxon>
        <taxon>Brassiceae</taxon>
        <taxon>Eruca</taxon>
    </lineage>
</organism>
<evidence type="ECO:0000313" key="3">
    <source>
        <dbReference type="Proteomes" id="UP001642260"/>
    </source>
</evidence>